<dbReference type="EMBL" id="CMVM020000251">
    <property type="status" value="NOT_ANNOTATED_CDS"/>
    <property type="molecule type" value="Genomic_DNA"/>
</dbReference>
<protein>
    <recommendedName>
        <fullName evidence="7">Non-structural maintenance of chromosomes element 4</fullName>
    </recommendedName>
</protein>
<reference evidence="11" key="1">
    <citation type="submission" date="2013-10" db="EMBL/GenBank/DDBJ databases">
        <title>Genome sequencing of Onchocerca volvulus.</title>
        <authorList>
            <person name="Cotton J."/>
            <person name="Tsai J."/>
            <person name="Stanley E."/>
            <person name="Tracey A."/>
            <person name="Holroyd N."/>
            <person name="Lustigman S."/>
            <person name="Berriman M."/>
        </authorList>
    </citation>
    <scope>NUCLEOTIDE SEQUENCE</scope>
</reference>
<dbReference type="PANTHER" id="PTHR16140">
    <property type="entry name" value="NON-STRUCTURAL MAINTENANCE OF CHROMOSOMES ELEMENT 4"/>
    <property type="match status" value="1"/>
</dbReference>
<dbReference type="InterPro" id="IPR027786">
    <property type="entry name" value="Nse4/EID"/>
</dbReference>
<accession>A0A8R1U0N9</accession>
<sequence>MSVPMDEDLETSEDVDRCDTSNGEGNELQYHEVAQQLCEKIDKLTIAMCEGSEKIDDLRSERYLQEIDDLEGDFAKTQSCRYMMTDAKLTKSLSKLIATEVQSFHNDSAKKMITLHSFAQTLSTFLKNECGLIEEDGKITFDNQQRSWAAFGDRFMNDILSLPPALSCLGPLLLEEIPEEMDDQFKQLKKNAEKKIEKTKLKGNEEIVQLQEVEEEELQRRTDPLAKQLDNVMHCLKNCLKQRNTKSVNYFEFCFHPTDFSSSVANAFYTSFLVKENKVGLDIGDDNMPRLSLIGNAERKSLEDSADQDNRGVISFSYKDWQEIVKLLDIREPIISDH</sequence>
<evidence type="ECO:0000259" key="9">
    <source>
        <dbReference type="Pfam" id="PF08743"/>
    </source>
</evidence>
<comment type="subunit">
    <text evidence="7">Component of the SMC5-SMC6 complex.</text>
</comment>
<evidence type="ECO:0000256" key="6">
    <source>
        <dbReference type="ARBA" id="ARBA00023242"/>
    </source>
</evidence>
<dbReference type="PANTHER" id="PTHR16140:SF0">
    <property type="entry name" value="NON-STRUCTURAL MAINTENANCE OF CHROMOSOMES ELEMENT 4"/>
    <property type="match status" value="1"/>
</dbReference>
<comment type="subcellular location">
    <subcellularLocation>
        <location evidence="1 7">Nucleus</location>
    </subcellularLocation>
</comment>
<dbReference type="GO" id="GO:0006281">
    <property type="term" value="P:DNA repair"/>
    <property type="evidence" value="ECO:0007669"/>
    <property type="project" value="UniProtKB-UniRule"/>
</dbReference>
<proteinExistence type="inferred from homology"/>
<evidence type="ECO:0000256" key="4">
    <source>
        <dbReference type="ARBA" id="ARBA00023172"/>
    </source>
</evidence>
<reference evidence="10" key="2">
    <citation type="submission" date="2022-06" db="UniProtKB">
        <authorList>
            <consortium name="EnsemblMetazoa"/>
        </authorList>
    </citation>
    <scope>IDENTIFICATION</scope>
</reference>
<evidence type="ECO:0000256" key="7">
    <source>
        <dbReference type="RuleBase" id="RU365071"/>
    </source>
</evidence>
<evidence type="ECO:0000256" key="1">
    <source>
        <dbReference type="ARBA" id="ARBA00004123"/>
    </source>
</evidence>
<dbReference type="GO" id="GO:0030915">
    <property type="term" value="C:Smc5-Smc6 complex"/>
    <property type="evidence" value="ECO:0007669"/>
    <property type="project" value="UniProtKB-UniRule"/>
</dbReference>
<dbReference type="AlphaFoldDB" id="A0A8R1U0N9"/>
<evidence type="ECO:0000313" key="10">
    <source>
        <dbReference type="EnsemblMetazoa" id="OVOC9014.1"/>
    </source>
</evidence>
<name>A0A8R1U0N9_ONCVO</name>
<dbReference type="GO" id="GO:0006310">
    <property type="term" value="P:DNA recombination"/>
    <property type="evidence" value="ECO:0007669"/>
    <property type="project" value="UniProtKB-UniRule"/>
</dbReference>
<evidence type="ECO:0000313" key="11">
    <source>
        <dbReference type="Proteomes" id="UP000024404"/>
    </source>
</evidence>
<feature type="domain" description="Non-structural maintenance of chromosome element 4 C-terminal" evidence="9">
    <location>
        <begin position="248"/>
        <end position="335"/>
    </location>
</feature>
<dbReference type="Pfam" id="PF08743">
    <property type="entry name" value="Nse4_C"/>
    <property type="match status" value="1"/>
</dbReference>
<dbReference type="OMA" id="FEFCFHP"/>
<keyword evidence="3 7" id="KW-0227">DNA damage</keyword>
<organism evidence="10 11">
    <name type="scientific">Onchocerca volvulus</name>
    <dbReference type="NCBI Taxonomy" id="6282"/>
    <lineage>
        <taxon>Eukaryota</taxon>
        <taxon>Metazoa</taxon>
        <taxon>Ecdysozoa</taxon>
        <taxon>Nematoda</taxon>
        <taxon>Chromadorea</taxon>
        <taxon>Rhabditida</taxon>
        <taxon>Spirurina</taxon>
        <taxon>Spiruromorpha</taxon>
        <taxon>Filarioidea</taxon>
        <taxon>Onchocercidae</taxon>
        <taxon>Onchocerca</taxon>
    </lineage>
</organism>
<feature type="region of interest" description="Disordered" evidence="8">
    <location>
        <begin position="1"/>
        <end position="26"/>
    </location>
</feature>
<evidence type="ECO:0000256" key="5">
    <source>
        <dbReference type="ARBA" id="ARBA00023204"/>
    </source>
</evidence>
<dbReference type="Proteomes" id="UP000024404">
    <property type="component" value="Unassembled WGS sequence"/>
</dbReference>
<dbReference type="InterPro" id="IPR014854">
    <property type="entry name" value="Nse4_C"/>
</dbReference>
<evidence type="ECO:0000256" key="2">
    <source>
        <dbReference type="ARBA" id="ARBA00008997"/>
    </source>
</evidence>
<keyword evidence="4 7" id="KW-0233">DNA recombination</keyword>
<comment type="similarity">
    <text evidence="2 7">Belongs to the NSE4 family.</text>
</comment>
<feature type="compositionally biased region" description="Acidic residues" evidence="8">
    <location>
        <begin position="1"/>
        <end position="13"/>
    </location>
</feature>
<keyword evidence="5 7" id="KW-0234">DNA repair</keyword>
<dbReference type="EnsemblMetazoa" id="OVOC9014.1">
    <property type="protein sequence ID" value="OVOC9014.1"/>
    <property type="gene ID" value="WBGene00245823"/>
</dbReference>
<keyword evidence="6 7" id="KW-0539">Nucleus</keyword>
<keyword evidence="11" id="KW-1185">Reference proteome</keyword>
<comment type="function">
    <text evidence="7">Component of the SMC5-SMC6 complex, that promotes sister chromatid alignment after DNA damage and facilitates double-stranded DNA breaks (DSBs) repair via homologous recombination between sister chromatids.</text>
</comment>
<evidence type="ECO:0000256" key="3">
    <source>
        <dbReference type="ARBA" id="ARBA00022763"/>
    </source>
</evidence>
<evidence type="ECO:0000256" key="8">
    <source>
        <dbReference type="SAM" id="MobiDB-lite"/>
    </source>
</evidence>
<dbReference type="GO" id="GO:0005634">
    <property type="term" value="C:nucleus"/>
    <property type="evidence" value="ECO:0007669"/>
    <property type="project" value="UniProtKB-SubCell"/>
</dbReference>